<reference evidence="2" key="1">
    <citation type="submission" date="2022-05" db="EMBL/GenBank/DDBJ databases">
        <title>Schlegelella sp. nov., isolated from mangrove soil.</title>
        <authorList>
            <person name="Liu Y."/>
            <person name="Ge X."/>
            <person name="Liu W."/>
        </authorList>
    </citation>
    <scope>NUCLEOTIDE SEQUENCE</scope>
    <source>
        <strain evidence="2">S2-27</strain>
    </source>
</reference>
<protein>
    <submittedName>
        <fullName evidence="2">L,D-transpeptidase</fullName>
    </submittedName>
</protein>
<evidence type="ECO:0000313" key="3">
    <source>
        <dbReference type="Proteomes" id="UP001165541"/>
    </source>
</evidence>
<dbReference type="Proteomes" id="UP001165541">
    <property type="component" value="Unassembled WGS sequence"/>
</dbReference>
<feature type="signal peptide" evidence="1">
    <location>
        <begin position="1"/>
        <end position="24"/>
    </location>
</feature>
<keyword evidence="3" id="KW-1185">Reference proteome</keyword>
<gene>
    <name evidence="2" type="ORF">M8A51_24755</name>
</gene>
<accession>A0ABT0YVI8</accession>
<name>A0ABT0YVI8_9BURK</name>
<evidence type="ECO:0000256" key="1">
    <source>
        <dbReference type="SAM" id="SignalP"/>
    </source>
</evidence>
<dbReference type="EMBL" id="JAMKFE010000023">
    <property type="protein sequence ID" value="MCM5682755.1"/>
    <property type="molecule type" value="Genomic_DNA"/>
</dbReference>
<evidence type="ECO:0000313" key="2">
    <source>
        <dbReference type="EMBL" id="MCM5682755.1"/>
    </source>
</evidence>
<keyword evidence="1" id="KW-0732">Signal</keyword>
<organism evidence="2 3">
    <name type="scientific">Caldimonas mangrovi</name>
    <dbReference type="NCBI Taxonomy" id="2944811"/>
    <lineage>
        <taxon>Bacteria</taxon>
        <taxon>Pseudomonadati</taxon>
        <taxon>Pseudomonadota</taxon>
        <taxon>Betaproteobacteria</taxon>
        <taxon>Burkholderiales</taxon>
        <taxon>Sphaerotilaceae</taxon>
        <taxon>Caldimonas</taxon>
    </lineage>
</organism>
<dbReference type="RefSeq" id="WP_251781300.1">
    <property type="nucleotide sequence ID" value="NZ_JAMKFE010000023.1"/>
</dbReference>
<comment type="caution">
    <text evidence="2">The sequence shown here is derived from an EMBL/GenBank/DDBJ whole genome shotgun (WGS) entry which is preliminary data.</text>
</comment>
<feature type="chain" id="PRO_5046584869" evidence="1">
    <location>
        <begin position="25"/>
        <end position="208"/>
    </location>
</feature>
<sequence length="208" mass="22679">MSIPRKIMLAGMLASCVAVPAAFAEADFGEVQPAGTVRTVAEAAVRTNDPNGLPFAILDKVGARLYVFDAQGRLQGAAPVLLGLAKGDDSVPGIGQRKMSEIRAHERTTPAGRFVAEHGRNLKGEDIIWVDYDAAVSMHRLRPVHPKERRQQRLATPTPTDNRISYGCINVPPAFYDGVLKPSFDGRHGVVYVLPETRPLHQVFAFTR</sequence>
<proteinExistence type="predicted"/>